<keyword evidence="4" id="KW-1185">Reference proteome</keyword>
<dbReference type="InterPro" id="IPR036582">
    <property type="entry name" value="Mao_N_sf"/>
</dbReference>
<dbReference type="Proteomes" id="UP000611629">
    <property type="component" value="Unassembled WGS sequence"/>
</dbReference>
<dbReference type="RefSeq" id="WP_179237336.1">
    <property type="nucleotide sequence ID" value="NZ_JACBNQ010000003.1"/>
</dbReference>
<gene>
    <name evidence="3" type="ORF">HZF24_05815</name>
</gene>
<feature type="domain" description="Copper amine oxidase-like N-terminal" evidence="2">
    <location>
        <begin position="450"/>
        <end position="565"/>
    </location>
</feature>
<evidence type="ECO:0000313" key="4">
    <source>
        <dbReference type="Proteomes" id="UP000611629"/>
    </source>
</evidence>
<dbReference type="SUPFAM" id="SSF55383">
    <property type="entry name" value="Copper amine oxidase, domain N"/>
    <property type="match status" value="1"/>
</dbReference>
<proteinExistence type="predicted"/>
<evidence type="ECO:0000259" key="2">
    <source>
        <dbReference type="Pfam" id="PF07833"/>
    </source>
</evidence>
<dbReference type="Pfam" id="PF07833">
    <property type="entry name" value="Cu_amine_oxidN1"/>
    <property type="match status" value="1"/>
</dbReference>
<keyword evidence="1" id="KW-0175">Coiled coil</keyword>
<protein>
    <recommendedName>
        <fullName evidence="2">Copper amine oxidase-like N-terminal domain-containing protein</fullName>
    </recommendedName>
</protein>
<feature type="coiled-coil region" evidence="1">
    <location>
        <begin position="413"/>
        <end position="442"/>
    </location>
</feature>
<dbReference type="AlphaFoldDB" id="A0A974BI75"/>
<dbReference type="Gene3D" id="3.30.457.10">
    <property type="entry name" value="Copper amine oxidase-like, N-terminal domain"/>
    <property type="match status" value="1"/>
</dbReference>
<evidence type="ECO:0000313" key="3">
    <source>
        <dbReference type="EMBL" id="NYB73654.1"/>
    </source>
</evidence>
<comment type="caution">
    <text evidence="3">The sequence shown here is derived from an EMBL/GenBank/DDBJ whole genome shotgun (WGS) entry which is preliminary data.</text>
</comment>
<organism evidence="3 4">
    <name type="scientific">Sedimentibacter hydroxybenzoicus DSM 7310</name>
    <dbReference type="NCBI Taxonomy" id="1123245"/>
    <lineage>
        <taxon>Bacteria</taxon>
        <taxon>Bacillati</taxon>
        <taxon>Bacillota</taxon>
        <taxon>Tissierellia</taxon>
        <taxon>Sedimentibacter</taxon>
    </lineage>
</organism>
<sequence length="570" mass="62170">MQTNIKKFFITRKFIILTLIVFFMLQVAASVPVYGESYAYSARREDQAYSFDSGIVYNLYPLSDLELETGGYLFNDNFSGAKLIKGYIEDPLTGLYIDINSGYVFNPVTRMVFDPATGSDTEVSIDSIKIPALASVFYTVEYFGGSSFAITANKYEEYDSLINVQIAEKEEKNGKGDAELNNPINTLKSATFASSNILIESDRTAGWDGNVGTGELSGSLGKDEFKCSFYVDEEIVINDFYFSTNYKGVIEVIDHSKIESEAQEIVPVPSNLKIVIEKYNTLASRTQAAVFPAKVYTCPDDNPLVHNTFKQITGAGGVDVKLTKGVYIARITPQDASQDLIGRERRSADSWDDDYSYLGSTDFGVVMTGSFTGGGAALFNNWSVTSGGIGPIIEGANAGKSAGEINNDMAVEINKQLELRRKEQEAARKAEAEKAAKKAAEAANKPITLKINGNVIKTDSAPVIENGRTLVPVRAIVESLGYIVSWNSTTQIIDIYDTYGNLIISMKAGSTKASIATGIYGVMDERILDAAAKVIDGRTMVPVRFIAETLGCEVKWDDATKTINIIENQG</sequence>
<name>A0A974BI75_SEDHY</name>
<reference evidence="3" key="1">
    <citation type="submission" date="2020-07" db="EMBL/GenBank/DDBJ databases">
        <title>Genomic analysis of a strain of Sedimentibacter Hydroxybenzoicus DSM7310.</title>
        <authorList>
            <person name="Ma S."/>
        </authorList>
    </citation>
    <scope>NUCLEOTIDE SEQUENCE</scope>
    <source>
        <strain evidence="3">DSM 7310</strain>
    </source>
</reference>
<accession>A0A974BI75</accession>
<dbReference type="InterPro" id="IPR012854">
    <property type="entry name" value="Cu_amine_oxidase-like_N"/>
</dbReference>
<evidence type="ECO:0000256" key="1">
    <source>
        <dbReference type="SAM" id="Coils"/>
    </source>
</evidence>
<dbReference type="EMBL" id="JACBNQ010000003">
    <property type="protein sequence ID" value="NYB73654.1"/>
    <property type="molecule type" value="Genomic_DNA"/>
</dbReference>